<protein>
    <submittedName>
        <fullName evidence="2">Homing endonuclease</fullName>
    </submittedName>
</protein>
<dbReference type="SUPFAM" id="SSF54060">
    <property type="entry name" value="His-Me finger endonucleases"/>
    <property type="match status" value="1"/>
</dbReference>
<keyword evidence="2" id="KW-0378">Hydrolase</keyword>
<keyword evidence="2" id="KW-0540">Nuclease</keyword>
<accession>A0A8S5RRB3</accession>
<evidence type="ECO:0000259" key="1">
    <source>
        <dbReference type="Pfam" id="PF13392"/>
    </source>
</evidence>
<reference evidence="2" key="1">
    <citation type="journal article" date="2021" name="Proc. Natl. Acad. Sci. U.S.A.">
        <title>A Catalog of Tens of Thousands of Viruses from Human Metagenomes Reveals Hidden Associations with Chronic Diseases.</title>
        <authorList>
            <person name="Tisza M.J."/>
            <person name="Buck C.B."/>
        </authorList>
    </citation>
    <scope>NUCLEOTIDE SEQUENCE</scope>
    <source>
        <strain evidence="2">CtKy93</strain>
    </source>
</reference>
<keyword evidence="2" id="KW-0255">Endonuclease</keyword>
<dbReference type="EMBL" id="BK057793">
    <property type="protein sequence ID" value="DAE92031.1"/>
    <property type="molecule type" value="Genomic_DNA"/>
</dbReference>
<dbReference type="InterPro" id="IPR003615">
    <property type="entry name" value="HNH_nuc"/>
</dbReference>
<feature type="domain" description="HNH nuclease" evidence="1">
    <location>
        <begin position="65"/>
        <end position="106"/>
    </location>
</feature>
<dbReference type="GO" id="GO:0004519">
    <property type="term" value="F:endonuclease activity"/>
    <property type="evidence" value="ECO:0007669"/>
    <property type="project" value="UniProtKB-KW"/>
</dbReference>
<dbReference type="InterPro" id="IPR044925">
    <property type="entry name" value="His-Me_finger_sf"/>
</dbReference>
<evidence type="ECO:0000313" key="2">
    <source>
        <dbReference type="EMBL" id="DAE92031.1"/>
    </source>
</evidence>
<proteinExistence type="predicted"/>
<organism evidence="2">
    <name type="scientific">Siphoviridae sp. ctKy93</name>
    <dbReference type="NCBI Taxonomy" id="2827569"/>
    <lineage>
        <taxon>Viruses</taxon>
        <taxon>Duplodnaviria</taxon>
        <taxon>Heunggongvirae</taxon>
        <taxon>Uroviricota</taxon>
        <taxon>Caudoviricetes</taxon>
    </lineage>
</organism>
<name>A0A8S5RRB3_9CAUD</name>
<dbReference type="Gene3D" id="3.90.75.20">
    <property type="match status" value="1"/>
</dbReference>
<sequence length="174" mass="20157">MFVLWEEQFKELIEYQGYAIGSKGTFLSNKNKNKEWREMIPYTGTTSPYLQITICNKGKKKHLQIHRLVAQYFVDGYFEGAVVGHKDANPHNNDYNNLKWMTQKDNIHQSYQDSGVCAVRNYKLYIISTKEGVISPILKGGSKVKLFINDNNLDTSYSSLMKYGRSKDYYLSVI</sequence>
<dbReference type="Pfam" id="PF13392">
    <property type="entry name" value="HNH_3"/>
    <property type="match status" value="1"/>
</dbReference>